<proteinExistence type="predicted"/>
<dbReference type="Proteomes" id="UP000223982">
    <property type="component" value="Unassembled WGS sequence"/>
</dbReference>
<comment type="caution">
    <text evidence="1">The sequence shown here is derived from an EMBL/GenBank/DDBJ whole genome shotgun (WGS) entry which is preliminary data.</text>
</comment>
<evidence type="ECO:0000313" key="2">
    <source>
        <dbReference type="Proteomes" id="UP000223982"/>
    </source>
</evidence>
<dbReference type="EMBL" id="LKVB01000003">
    <property type="protein sequence ID" value="PHJ27798.1"/>
    <property type="molecule type" value="Genomic_DNA"/>
</dbReference>
<protein>
    <submittedName>
        <fullName evidence="1">Uncharacterized protein</fullName>
    </submittedName>
</protein>
<sequence length="60" mass="6890">MRVASGLRNVQWLLRIGYSAVHGKTCEIRYVMVSSEQPGNELMTKVVGRWARLPRATLFR</sequence>
<gene>
    <name evidence="1" type="ORF">APS60_03105</name>
</gene>
<evidence type="ECO:0000313" key="1">
    <source>
        <dbReference type="EMBL" id="PHJ27798.1"/>
    </source>
</evidence>
<accession>A0AA44U598</accession>
<name>A0AA44U598_CUTAC</name>
<dbReference type="AlphaFoldDB" id="A0AA44U598"/>
<organism evidence="1 2">
    <name type="scientific">Cutibacterium acnes</name>
    <name type="common">Propionibacterium acnes</name>
    <dbReference type="NCBI Taxonomy" id="1747"/>
    <lineage>
        <taxon>Bacteria</taxon>
        <taxon>Bacillati</taxon>
        <taxon>Actinomycetota</taxon>
        <taxon>Actinomycetes</taxon>
        <taxon>Propionibacteriales</taxon>
        <taxon>Propionibacteriaceae</taxon>
        <taxon>Cutibacterium</taxon>
    </lineage>
</organism>
<reference evidence="1 2" key="1">
    <citation type="submission" date="2017-02" db="EMBL/GenBank/DDBJ databases">
        <title>Prevalence of linear plasmids in Propionibacterium acnes isolates obtained from cancerous prostatic tissue.</title>
        <authorList>
            <person name="Davidsson S."/>
            <person name="Bruggemann H."/>
        </authorList>
    </citation>
    <scope>NUCLEOTIDE SEQUENCE [LARGE SCALE GENOMIC DNA]</scope>
    <source>
        <strain evidence="1 2">09-9</strain>
    </source>
</reference>